<dbReference type="InterPro" id="IPR003593">
    <property type="entry name" value="AAA+_ATPase"/>
</dbReference>
<feature type="non-terminal residue" evidence="10">
    <location>
        <position position="1"/>
    </location>
</feature>
<feature type="transmembrane region" description="Helical" evidence="7">
    <location>
        <begin position="170"/>
        <end position="190"/>
    </location>
</feature>
<dbReference type="Gene3D" id="1.20.1560.10">
    <property type="entry name" value="ABC transporter type 1, transmembrane domain"/>
    <property type="match status" value="1"/>
</dbReference>
<dbReference type="PANTHER" id="PTHR43394">
    <property type="entry name" value="ATP-DEPENDENT PERMEASE MDL1, MITOCHONDRIAL"/>
    <property type="match status" value="1"/>
</dbReference>
<gene>
    <name evidence="10" type="primary">Abcb9_2</name>
    <name evidence="10" type="ORF">GTO92_0020687</name>
</gene>
<protein>
    <submittedName>
        <fullName evidence="10">ABCB9 protein</fullName>
    </submittedName>
</protein>
<evidence type="ECO:0000313" key="10">
    <source>
        <dbReference type="EMBL" id="MBN3289408.1"/>
    </source>
</evidence>
<keyword evidence="4" id="KW-0067">ATP-binding</keyword>
<dbReference type="PIRSF" id="PIRSF002773">
    <property type="entry name" value="ABC_prm/ATPase_B"/>
    <property type="match status" value="1"/>
</dbReference>
<evidence type="ECO:0000256" key="1">
    <source>
        <dbReference type="ARBA" id="ARBA00004141"/>
    </source>
</evidence>
<keyword evidence="5 7" id="KW-1133">Transmembrane helix</keyword>
<dbReference type="Proteomes" id="UP001166052">
    <property type="component" value="Unassembled WGS sequence"/>
</dbReference>
<evidence type="ECO:0000256" key="2">
    <source>
        <dbReference type="ARBA" id="ARBA00022692"/>
    </source>
</evidence>
<evidence type="ECO:0000259" key="9">
    <source>
        <dbReference type="PROSITE" id="PS50929"/>
    </source>
</evidence>
<dbReference type="InterPro" id="IPR011527">
    <property type="entry name" value="ABC1_TM_dom"/>
</dbReference>
<comment type="caution">
    <text evidence="10">The sequence shown here is derived from an EMBL/GenBank/DDBJ whole genome shotgun (WGS) entry which is preliminary data.</text>
</comment>
<dbReference type="Pfam" id="PF00664">
    <property type="entry name" value="ABC_membrane"/>
    <property type="match status" value="1"/>
</dbReference>
<evidence type="ECO:0000256" key="5">
    <source>
        <dbReference type="ARBA" id="ARBA00022989"/>
    </source>
</evidence>
<dbReference type="CDD" id="cd03249">
    <property type="entry name" value="ABC_MTABC3_MDL1_MDL2"/>
    <property type="match status" value="1"/>
</dbReference>
<feature type="domain" description="ABC transporter" evidence="8">
    <location>
        <begin position="489"/>
        <end position="724"/>
    </location>
</feature>
<dbReference type="CDD" id="cd18590">
    <property type="entry name" value="ABC_6TM_TAP2"/>
    <property type="match status" value="1"/>
</dbReference>
<evidence type="ECO:0000256" key="6">
    <source>
        <dbReference type="ARBA" id="ARBA00023136"/>
    </source>
</evidence>
<dbReference type="Pfam" id="PF00005">
    <property type="entry name" value="ABC_tran"/>
    <property type="match status" value="1"/>
</dbReference>
<feature type="domain" description="ABC transmembrane type-1" evidence="9">
    <location>
        <begin position="174"/>
        <end position="456"/>
    </location>
</feature>
<keyword evidence="3" id="KW-0547">Nucleotide-binding</keyword>
<dbReference type="InterPro" id="IPR039421">
    <property type="entry name" value="Type_1_exporter"/>
</dbReference>
<dbReference type="SMART" id="SM00382">
    <property type="entry name" value="AAA"/>
    <property type="match status" value="1"/>
</dbReference>
<feature type="transmembrane region" description="Helical" evidence="7">
    <location>
        <begin position="36"/>
        <end position="60"/>
    </location>
</feature>
<dbReference type="SUPFAM" id="SSF52540">
    <property type="entry name" value="P-loop containing nucleoside triphosphate hydrolases"/>
    <property type="match status" value="1"/>
</dbReference>
<comment type="subcellular location">
    <subcellularLocation>
        <location evidence="1">Membrane</location>
        <topology evidence="1">Multi-pass membrane protein</topology>
    </subcellularLocation>
</comment>
<accession>A0ABS2YU14</accession>
<sequence>MKQMIYAATIFIFCDVIMNLLLQYGTNLLFRHLDPLALESLVCLWLPALIRFSVLCLASVLIRSRIESESILPWRAVVLCFITQCLLLPEYQTGQLVLHHRPLGMVTGFYGLGFCLMSTVMSVAACLTWEMLRSSGTKMTKAGSDCNGERKKQEARVLFRRVVGYSRPDAPLLAGAFLFLTLAVTCEMFIPYYTGQVIDILGSIYKQETFISAIILMGLFSLGSSLSAGIRGGLFMCTLSRLNKRVRLMLFKALVQQEIGFFESTKTGDLTSRLSTDTTLMSQSVAINVNVFLRSMIKTFGVLSLMVTLSWQLTFITFIETPLIGIIQKIYNAYYEAFAKQVQDSIALANDTAGEIVSGIKTVRSFSAEDTEAKRYERNLLHIHSLKTKRDAIRAAYLLIRRLVTLVFQVIMLYYGRNLIQSGQMTTGNLVSFILYQSHLGSYIRTLVYVYSNMLNSVGAAAKVFEYLDRQPKISTKGTKQPALLEGYVNFKNVCFSYPSRPDVPVLKNVSLELEPGKITALVGPSGGGKSTCVSLLERFYDPVMGEIHLDGTPIQEYDHKYLHRKVAMVGQEPVLFAGSIKDNIGYGLPDCSVELTEAAARKANAHKFIKSLDHEYLTDVGERGGQLSGGQKQRIAIARAIVRNPQILILDEATSCLDVESEHLIQGALNDIKNRTVLVIAHRLKTVENADKIIVLDGGVVVEQGTHEELMINESCYYRLVQRCFKKEGVFS</sequence>
<keyword evidence="2 7" id="KW-0812">Transmembrane</keyword>
<dbReference type="EMBL" id="JAAWVN010002384">
    <property type="protein sequence ID" value="MBN3289408.1"/>
    <property type="molecule type" value="Genomic_DNA"/>
</dbReference>
<feature type="transmembrane region" description="Helical" evidence="7">
    <location>
        <begin position="5"/>
        <end position="24"/>
    </location>
</feature>
<feature type="non-terminal residue" evidence="10">
    <location>
        <position position="733"/>
    </location>
</feature>
<dbReference type="SUPFAM" id="SSF90123">
    <property type="entry name" value="ABC transporter transmembrane region"/>
    <property type="match status" value="1"/>
</dbReference>
<proteinExistence type="predicted"/>
<dbReference type="InterPro" id="IPR017871">
    <property type="entry name" value="ABC_transporter-like_CS"/>
</dbReference>
<dbReference type="InterPro" id="IPR003439">
    <property type="entry name" value="ABC_transporter-like_ATP-bd"/>
</dbReference>
<dbReference type="Gene3D" id="3.40.50.300">
    <property type="entry name" value="P-loop containing nucleotide triphosphate hydrolases"/>
    <property type="match status" value="1"/>
</dbReference>
<dbReference type="PROSITE" id="PS50893">
    <property type="entry name" value="ABC_TRANSPORTER_2"/>
    <property type="match status" value="1"/>
</dbReference>
<evidence type="ECO:0000259" key="8">
    <source>
        <dbReference type="PROSITE" id="PS50893"/>
    </source>
</evidence>
<keyword evidence="6 7" id="KW-0472">Membrane</keyword>
<organism evidence="10 11">
    <name type="scientific">Polypterus senegalus</name>
    <name type="common">Senegal bichir</name>
    <dbReference type="NCBI Taxonomy" id="55291"/>
    <lineage>
        <taxon>Eukaryota</taxon>
        <taxon>Metazoa</taxon>
        <taxon>Chordata</taxon>
        <taxon>Craniata</taxon>
        <taxon>Vertebrata</taxon>
        <taxon>Euteleostomi</taxon>
        <taxon>Actinopterygii</taxon>
        <taxon>Polypteriformes</taxon>
        <taxon>Polypteridae</taxon>
        <taxon>Polypterus</taxon>
    </lineage>
</organism>
<dbReference type="PROSITE" id="PS00211">
    <property type="entry name" value="ABC_TRANSPORTER_1"/>
    <property type="match status" value="1"/>
</dbReference>
<dbReference type="InterPro" id="IPR027417">
    <property type="entry name" value="P-loop_NTPase"/>
</dbReference>
<evidence type="ECO:0000313" key="11">
    <source>
        <dbReference type="Proteomes" id="UP001166052"/>
    </source>
</evidence>
<evidence type="ECO:0000256" key="7">
    <source>
        <dbReference type="SAM" id="Phobius"/>
    </source>
</evidence>
<dbReference type="PANTHER" id="PTHR43394:SF14">
    <property type="entry name" value="TRANSPORTER 2, ATP BINDING CASSETTE SUBFAMILY B"/>
    <property type="match status" value="1"/>
</dbReference>
<feature type="transmembrane region" description="Helical" evidence="7">
    <location>
        <begin position="210"/>
        <end position="239"/>
    </location>
</feature>
<evidence type="ECO:0000256" key="3">
    <source>
        <dbReference type="ARBA" id="ARBA00022741"/>
    </source>
</evidence>
<name>A0ABS2YU14_POLSE</name>
<feature type="transmembrane region" description="Helical" evidence="7">
    <location>
        <begin position="72"/>
        <end position="89"/>
    </location>
</feature>
<keyword evidence="11" id="KW-1185">Reference proteome</keyword>
<dbReference type="PROSITE" id="PS50929">
    <property type="entry name" value="ABC_TM1F"/>
    <property type="match status" value="1"/>
</dbReference>
<dbReference type="InterPro" id="IPR036640">
    <property type="entry name" value="ABC1_TM_sf"/>
</dbReference>
<evidence type="ECO:0000256" key="4">
    <source>
        <dbReference type="ARBA" id="ARBA00022840"/>
    </source>
</evidence>
<feature type="transmembrane region" description="Helical" evidence="7">
    <location>
        <begin position="109"/>
        <end position="129"/>
    </location>
</feature>
<reference evidence="10" key="1">
    <citation type="journal article" date="2021" name="Cell">
        <title>Tracing the genetic footprints of vertebrate landing in non-teleost ray-finned fishes.</title>
        <authorList>
            <person name="Bi X."/>
            <person name="Wang K."/>
            <person name="Yang L."/>
            <person name="Pan H."/>
            <person name="Jiang H."/>
            <person name="Wei Q."/>
            <person name="Fang M."/>
            <person name="Yu H."/>
            <person name="Zhu C."/>
            <person name="Cai Y."/>
            <person name="He Y."/>
            <person name="Gan X."/>
            <person name="Zeng H."/>
            <person name="Yu D."/>
            <person name="Zhu Y."/>
            <person name="Jiang H."/>
            <person name="Qiu Q."/>
            <person name="Yang H."/>
            <person name="Zhang Y.E."/>
            <person name="Wang W."/>
            <person name="Zhu M."/>
            <person name="He S."/>
            <person name="Zhang G."/>
        </authorList>
    </citation>
    <scope>NUCLEOTIDE SEQUENCE</scope>
    <source>
        <strain evidence="10">Bchr_001</strain>
    </source>
</reference>